<dbReference type="GeneID" id="87886794"/>
<reference evidence="16" key="1">
    <citation type="journal article" date="2023" name="Mol. Phylogenet. Evol.">
        <title>Genome-scale phylogeny and comparative genomics of the fungal order Sordariales.</title>
        <authorList>
            <person name="Hensen N."/>
            <person name="Bonometti L."/>
            <person name="Westerberg I."/>
            <person name="Brannstrom I.O."/>
            <person name="Guillou S."/>
            <person name="Cros-Aarteil S."/>
            <person name="Calhoun S."/>
            <person name="Haridas S."/>
            <person name="Kuo A."/>
            <person name="Mondo S."/>
            <person name="Pangilinan J."/>
            <person name="Riley R."/>
            <person name="LaButti K."/>
            <person name="Andreopoulos B."/>
            <person name="Lipzen A."/>
            <person name="Chen C."/>
            <person name="Yan M."/>
            <person name="Daum C."/>
            <person name="Ng V."/>
            <person name="Clum A."/>
            <person name="Steindorff A."/>
            <person name="Ohm R.A."/>
            <person name="Martin F."/>
            <person name="Silar P."/>
            <person name="Natvig D.O."/>
            <person name="Lalanne C."/>
            <person name="Gautier V."/>
            <person name="Ament-Velasquez S.L."/>
            <person name="Kruys A."/>
            <person name="Hutchinson M.I."/>
            <person name="Powell A.J."/>
            <person name="Barry K."/>
            <person name="Miller A.N."/>
            <person name="Grigoriev I.V."/>
            <person name="Debuchy R."/>
            <person name="Gladieux P."/>
            <person name="Hiltunen Thoren M."/>
            <person name="Johannesson H."/>
        </authorList>
    </citation>
    <scope>NUCLEOTIDE SEQUENCE</scope>
    <source>
        <strain evidence="16">CBS 333.67</strain>
    </source>
</reference>
<comment type="function">
    <text evidence="2">Catalyzes the gamma-elimination of phosphate from L-phosphohomoserine and the beta-addition of water to produce L-threonine.</text>
</comment>
<keyword evidence="17" id="KW-1185">Reference proteome</keyword>
<dbReference type="SUPFAM" id="SSF53686">
    <property type="entry name" value="Tryptophan synthase beta subunit-like PLP-dependent enzymes"/>
    <property type="match status" value="1"/>
</dbReference>
<evidence type="ECO:0000256" key="5">
    <source>
        <dbReference type="ARBA" id="ARBA00013028"/>
    </source>
</evidence>
<dbReference type="Pfam" id="PF00291">
    <property type="entry name" value="PALP"/>
    <property type="match status" value="1"/>
</dbReference>
<dbReference type="InterPro" id="IPR051166">
    <property type="entry name" value="Threonine_Synthase"/>
</dbReference>
<dbReference type="GO" id="GO:0004795">
    <property type="term" value="F:threonine synthase activity"/>
    <property type="evidence" value="ECO:0007669"/>
    <property type="project" value="UniProtKB-EC"/>
</dbReference>
<dbReference type="RefSeq" id="XP_062719819.1">
    <property type="nucleotide sequence ID" value="XM_062867965.1"/>
</dbReference>
<dbReference type="InterPro" id="IPR004450">
    <property type="entry name" value="Thr_synthase-like"/>
</dbReference>
<dbReference type="InterPro" id="IPR036052">
    <property type="entry name" value="TrpB-like_PALP_sf"/>
</dbReference>
<evidence type="ECO:0000259" key="15">
    <source>
        <dbReference type="Pfam" id="PF14821"/>
    </source>
</evidence>
<keyword evidence="10" id="KW-0456">Lyase</keyword>
<proteinExistence type="inferred from homology"/>
<dbReference type="Proteomes" id="UP001273166">
    <property type="component" value="Unassembled WGS sequence"/>
</dbReference>
<dbReference type="GO" id="GO:0009088">
    <property type="term" value="P:threonine biosynthetic process"/>
    <property type="evidence" value="ECO:0007669"/>
    <property type="project" value="UniProtKB-KW"/>
</dbReference>
<dbReference type="Gene3D" id="3.40.50.1100">
    <property type="match status" value="2"/>
</dbReference>
<dbReference type="EMBL" id="JAUDZG010000005">
    <property type="protein sequence ID" value="KAK3304039.1"/>
    <property type="molecule type" value="Genomic_DNA"/>
</dbReference>
<feature type="modified residue" description="N6-(pyridoxal phosphate)lysine" evidence="12">
    <location>
        <position position="129"/>
    </location>
</feature>
<comment type="caution">
    <text evidence="16">The sequence shown here is derived from an EMBL/GenBank/DDBJ whole genome shotgun (WGS) entry which is preliminary data.</text>
</comment>
<evidence type="ECO:0000256" key="3">
    <source>
        <dbReference type="ARBA" id="ARBA00004979"/>
    </source>
</evidence>
<evidence type="ECO:0000256" key="12">
    <source>
        <dbReference type="PIRSR" id="PIRSR604450-51"/>
    </source>
</evidence>
<accession>A0AAJ0M036</accession>
<comment type="pathway">
    <text evidence="3">Amino-acid biosynthesis; L-threonine biosynthesis; L-threonine from L-aspartate: step 5/5.</text>
</comment>
<organism evidence="16 17">
    <name type="scientific">Chaetomium strumarium</name>
    <dbReference type="NCBI Taxonomy" id="1170767"/>
    <lineage>
        <taxon>Eukaryota</taxon>
        <taxon>Fungi</taxon>
        <taxon>Dikarya</taxon>
        <taxon>Ascomycota</taxon>
        <taxon>Pezizomycotina</taxon>
        <taxon>Sordariomycetes</taxon>
        <taxon>Sordariomycetidae</taxon>
        <taxon>Sordariales</taxon>
        <taxon>Chaetomiaceae</taxon>
        <taxon>Chaetomium</taxon>
    </lineage>
</organism>
<evidence type="ECO:0000256" key="1">
    <source>
        <dbReference type="ARBA" id="ARBA00001933"/>
    </source>
</evidence>
<evidence type="ECO:0000256" key="6">
    <source>
        <dbReference type="ARBA" id="ARBA00018679"/>
    </source>
</evidence>
<dbReference type="AlphaFoldDB" id="A0AAJ0M036"/>
<evidence type="ECO:0000256" key="4">
    <source>
        <dbReference type="ARBA" id="ARBA00005517"/>
    </source>
</evidence>
<dbReference type="NCBIfam" id="TIGR00260">
    <property type="entry name" value="thrC"/>
    <property type="match status" value="1"/>
</dbReference>
<reference evidence="16" key="2">
    <citation type="submission" date="2023-06" db="EMBL/GenBank/DDBJ databases">
        <authorList>
            <consortium name="Lawrence Berkeley National Laboratory"/>
            <person name="Mondo S.J."/>
            <person name="Hensen N."/>
            <person name="Bonometti L."/>
            <person name="Westerberg I."/>
            <person name="Brannstrom I.O."/>
            <person name="Guillou S."/>
            <person name="Cros-Aarteil S."/>
            <person name="Calhoun S."/>
            <person name="Haridas S."/>
            <person name="Kuo A."/>
            <person name="Pangilinan J."/>
            <person name="Riley R."/>
            <person name="Labutti K."/>
            <person name="Andreopoulos B."/>
            <person name="Lipzen A."/>
            <person name="Chen C."/>
            <person name="Yanf M."/>
            <person name="Daum C."/>
            <person name="Ng V."/>
            <person name="Clum A."/>
            <person name="Steindorff A."/>
            <person name="Ohm R."/>
            <person name="Martin F."/>
            <person name="Silar P."/>
            <person name="Natvig D."/>
            <person name="Lalanne C."/>
            <person name="Gautier V."/>
            <person name="Ament-Velasquez S.L."/>
            <person name="Kruys A."/>
            <person name="Hutchinson M.I."/>
            <person name="Powell A.J."/>
            <person name="Barry K."/>
            <person name="Miller A.N."/>
            <person name="Grigoriev I.V."/>
            <person name="Debuchy R."/>
            <person name="Gladieux P."/>
            <person name="Thoren M.H."/>
            <person name="Johannesson H."/>
        </authorList>
    </citation>
    <scope>NUCLEOTIDE SEQUENCE</scope>
    <source>
        <strain evidence="16">CBS 333.67</strain>
    </source>
</reference>
<evidence type="ECO:0000256" key="9">
    <source>
        <dbReference type="ARBA" id="ARBA00022898"/>
    </source>
</evidence>
<keyword evidence="9 12" id="KW-0663">Pyridoxal phosphate</keyword>
<evidence type="ECO:0000256" key="8">
    <source>
        <dbReference type="ARBA" id="ARBA00022697"/>
    </source>
</evidence>
<keyword evidence="8" id="KW-0791">Threonine biosynthesis</keyword>
<dbReference type="CDD" id="cd01560">
    <property type="entry name" value="Thr-synth_2"/>
    <property type="match status" value="1"/>
</dbReference>
<dbReference type="FunFam" id="3.40.50.1100:FF:000046">
    <property type="entry name" value="THR4p Threonine synthase"/>
    <property type="match status" value="1"/>
</dbReference>
<gene>
    <name evidence="16" type="ORF">B0T15DRAFT_512242</name>
</gene>
<evidence type="ECO:0000256" key="7">
    <source>
        <dbReference type="ARBA" id="ARBA00022605"/>
    </source>
</evidence>
<feature type="region of interest" description="Disordered" evidence="13">
    <location>
        <begin position="330"/>
        <end position="350"/>
    </location>
</feature>
<evidence type="ECO:0000256" key="10">
    <source>
        <dbReference type="ARBA" id="ARBA00023239"/>
    </source>
</evidence>
<dbReference type="EC" id="4.2.3.1" evidence="5"/>
<dbReference type="InterPro" id="IPR001926">
    <property type="entry name" value="TrpB-like_PALP"/>
</dbReference>
<comment type="cofactor">
    <cofactor evidence="1 12">
        <name>pyridoxal 5'-phosphate</name>
        <dbReference type="ChEBI" id="CHEBI:597326"/>
    </cofactor>
</comment>
<dbReference type="Pfam" id="PF14821">
    <property type="entry name" value="Thr_synth_N"/>
    <property type="match status" value="1"/>
</dbReference>
<dbReference type="PANTHER" id="PTHR42690">
    <property type="entry name" value="THREONINE SYNTHASE FAMILY MEMBER"/>
    <property type="match status" value="1"/>
</dbReference>
<feature type="domain" description="Tryptophan synthase beta chain-like PALP" evidence="14">
    <location>
        <begin position="106"/>
        <end position="343"/>
    </location>
</feature>
<comment type="similarity">
    <text evidence="4">Belongs to the threonine synthase family.</text>
</comment>
<feature type="domain" description="Threonine synthase N-terminal" evidence="15">
    <location>
        <begin position="20"/>
        <end position="97"/>
    </location>
</feature>
<evidence type="ECO:0000313" key="17">
    <source>
        <dbReference type="Proteomes" id="UP001273166"/>
    </source>
</evidence>
<evidence type="ECO:0000313" key="16">
    <source>
        <dbReference type="EMBL" id="KAK3304039.1"/>
    </source>
</evidence>
<keyword evidence="7" id="KW-0028">Amino-acid biosynthesis</keyword>
<dbReference type="PROSITE" id="PS00165">
    <property type="entry name" value="DEHYDRATASE_SER_THR"/>
    <property type="match status" value="1"/>
</dbReference>
<dbReference type="FunFam" id="3.90.1380.10:FF:000003">
    <property type="entry name" value="THR4p Threonine synthase"/>
    <property type="match status" value="1"/>
</dbReference>
<evidence type="ECO:0000256" key="13">
    <source>
        <dbReference type="SAM" id="MobiDB-lite"/>
    </source>
</evidence>
<evidence type="ECO:0000259" key="14">
    <source>
        <dbReference type="Pfam" id="PF00291"/>
    </source>
</evidence>
<dbReference type="Gene3D" id="3.90.1380.10">
    <property type="entry name" value="Threonine synthase, N-terminal domain"/>
    <property type="match status" value="1"/>
</dbReference>
<sequence length="548" mass="60874">MANSAATNGSADQTHTASQRYLSTRGDDSGLSFEQVVLKGLASDGGLYIPEQIPIATEWQDWKDLSYVDLAFNVLSLYISPSEIPPEDLKDIIRRSYTTFRSDEVTPLIQLQGNIHLLELFHGPTFAFKDVALQFLGNLFEYFLVRRNEGKTGRDRYHLTVVGATSGDTGSAAIYGLRGKKDVSVFMLYPKGRVSPIQELQMTTVLDANVHNLAVTGNFDNCQDILKTLFADPDANSTLKLGAVNSINWARILAQTVYYFYSYFSLARQQPDTFKIGDKVRFSVPSGNFGDILAGYFAHRMGLPVDKFVIATNENDILDRFWKTGRYEKKPTHGPSAAGGLPEDGAKAHEDGVKETLSPAMDILVSSNFERLLWFLAYEFASSAGMDDDWNKKQAGQEVSSWLRALKVKGGFGPVYKDVLEAARRTFESERVSDQETLDTIRSLYREVGYVLDPHTAVGVEAARRSAARAGSDVPIISLSTAHPAKFAGAVTLALKDEEGFEFDAKVLPPEFVGLDQKEKRVREVENDWTAVREVVKTEVEEELKGER</sequence>
<dbReference type="InterPro" id="IPR037158">
    <property type="entry name" value="Thr_synth_N_sf"/>
</dbReference>
<dbReference type="Pfam" id="PF24857">
    <property type="entry name" value="THR4_C"/>
    <property type="match status" value="1"/>
</dbReference>
<evidence type="ECO:0000256" key="2">
    <source>
        <dbReference type="ARBA" id="ARBA00003648"/>
    </source>
</evidence>
<dbReference type="InterPro" id="IPR029144">
    <property type="entry name" value="Thr_synth_N"/>
</dbReference>
<protein>
    <recommendedName>
        <fullName evidence="6">Threonine synthase</fullName>
        <ecNumber evidence="5">4.2.3.1</ecNumber>
    </recommendedName>
</protein>
<dbReference type="InterPro" id="IPR000634">
    <property type="entry name" value="Ser/Thr_deHydtase_PyrdxlP-BS"/>
</dbReference>
<dbReference type="GO" id="GO:0030170">
    <property type="term" value="F:pyridoxal phosphate binding"/>
    <property type="evidence" value="ECO:0007669"/>
    <property type="project" value="InterPro"/>
</dbReference>
<name>A0AAJ0M036_9PEZI</name>
<dbReference type="PANTHER" id="PTHR42690:SF1">
    <property type="entry name" value="THREONINE SYNTHASE-LIKE 2"/>
    <property type="match status" value="1"/>
</dbReference>
<comment type="catalytic activity">
    <reaction evidence="11">
        <text>O-phospho-L-homoserine + H2O = L-threonine + phosphate</text>
        <dbReference type="Rhea" id="RHEA:10840"/>
        <dbReference type="ChEBI" id="CHEBI:15377"/>
        <dbReference type="ChEBI" id="CHEBI:43474"/>
        <dbReference type="ChEBI" id="CHEBI:57590"/>
        <dbReference type="ChEBI" id="CHEBI:57926"/>
        <dbReference type="EC" id="4.2.3.1"/>
    </reaction>
    <physiologicalReaction direction="left-to-right" evidence="11">
        <dbReference type="Rhea" id="RHEA:10841"/>
    </physiologicalReaction>
</comment>
<evidence type="ECO:0000256" key="11">
    <source>
        <dbReference type="ARBA" id="ARBA00050436"/>
    </source>
</evidence>